<dbReference type="AlphaFoldDB" id="A0A4S3MG69"/>
<reference evidence="4 5" key="1">
    <citation type="submission" date="2019-04" db="EMBL/GenBank/DDBJ databases">
        <title>Draft genome sequence of Youngimonas vesicularis.</title>
        <authorList>
            <person name="Hameed A."/>
        </authorList>
    </citation>
    <scope>NUCLEOTIDE SEQUENCE [LARGE SCALE GENOMIC DNA]</scope>
    <source>
        <strain evidence="4 5">CC-AMW-E</strain>
    </source>
</reference>
<dbReference type="OrthoDB" id="9775724at2"/>
<dbReference type="SUPFAM" id="SSF52540">
    <property type="entry name" value="P-loop containing nucleoside triphosphate hydrolases"/>
    <property type="match status" value="1"/>
</dbReference>
<keyword evidence="2" id="KW-0067">ATP-binding</keyword>
<dbReference type="PANTHER" id="PTHR32309">
    <property type="entry name" value="TYROSINE-PROTEIN KINASE"/>
    <property type="match status" value="1"/>
</dbReference>
<dbReference type="InterPro" id="IPR027417">
    <property type="entry name" value="P-loop_NTPase"/>
</dbReference>
<evidence type="ECO:0000313" key="5">
    <source>
        <dbReference type="Proteomes" id="UP000306113"/>
    </source>
</evidence>
<dbReference type="Pfam" id="PF01656">
    <property type="entry name" value="CbiA"/>
    <property type="match status" value="1"/>
</dbReference>
<proteinExistence type="predicted"/>
<dbReference type="EMBL" id="SSMD01000001">
    <property type="protein sequence ID" value="THD76734.1"/>
    <property type="molecule type" value="Genomic_DNA"/>
</dbReference>
<comment type="caution">
    <text evidence="4">The sequence shown here is derived from an EMBL/GenBank/DDBJ whole genome shotgun (WGS) entry which is preliminary data.</text>
</comment>
<evidence type="ECO:0000256" key="1">
    <source>
        <dbReference type="ARBA" id="ARBA00022741"/>
    </source>
</evidence>
<dbReference type="CDD" id="cd05387">
    <property type="entry name" value="BY-kinase"/>
    <property type="match status" value="1"/>
</dbReference>
<keyword evidence="1" id="KW-0547">Nucleotide-binding</keyword>
<dbReference type="PANTHER" id="PTHR32309:SF31">
    <property type="entry name" value="CAPSULAR EXOPOLYSACCHARIDE FAMILY"/>
    <property type="match status" value="1"/>
</dbReference>
<keyword evidence="5" id="KW-1185">Reference proteome</keyword>
<evidence type="ECO:0000259" key="3">
    <source>
        <dbReference type="Pfam" id="PF01656"/>
    </source>
</evidence>
<dbReference type="InterPro" id="IPR050445">
    <property type="entry name" value="Bact_polysacc_biosynth/exp"/>
</dbReference>
<name>A0A4S3MG69_9RHOB</name>
<protein>
    <submittedName>
        <fullName evidence="4">Exopolysaccharide biosynthesis protein</fullName>
    </submittedName>
</protein>
<dbReference type="InterPro" id="IPR005702">
    <property type="entry name" value="Wzc-like_C"/>
</dbReference>
<dbReference type="Proteomes" id="UP000306113">
    <property type="component" value="Unassembled WGS sequence"/>
</dbReference>
<sequence length="295" mass="32864">MVKYVLRRNRTETEQPKEAKSAPLLERVARHAAEAEAQERVVRAALRTPEPAPKRDVWHALPQIPVDGRLMDEHLIITATRHDPAHATFDVLRTRLVQTLSEKGWRRVAITSPTSGCGKSFVSLNLAITLSRYDTCRTVLMDMDLRKPSLAGLLGIPNPGSMGDWLRGTRRTDQQFRRFAPNGLKIGDTLAVGLNDRPEPYAAELLQSPDTRARIEQMEAELAPDIVLFDLPPALAQDDVIAFRQMFDGVLMVARGNQTKSAEIREVMRRLGEDVPLLGVVLNGAEGAPTEEYGY</sequence>
<dbReference type="InterPro" id="IPR002586">
    <property type="entry name" value="CobQ/CobB/MinD/ParA_Nub-bd_dom"/>
</dbReference>
<organism evidence="4 5">
    <name type="scientific">Thalassobius vesicularis</name>
    <dbReference type="NCBI Taxonomy" id="1294297"/>
    <lineage>
        <taxon>Bacteria</taxon>
        <taxon>Pseudomonadati</taxon>
        <taxon>Pseudomonadota</taxon>
        <taxon>Alphaproteobacteria</taxon>
        <taxon>Rhodobacterales</taxon>
        <taxon>Roseobacteraceae</taxon>
        <taxon>Thalassovita</taxon>
    </lineage>
</organism>
<evidence type="ECO:0000313" key="4">
    <source>
        <dbReference type="EMBL" id="THD76734.1"/>
    </source>
</evidence>
<gene>
    <name evidence="4" type="ORF">E7681_02520</name>
</gene>
<accession>A0A4S3MG69</accession>
<dbReference type="Gene3D" id="3.40.50.300">
    <property type="entry name" value="P-loop containing nucleotide triphosphate hydrolases"/>
    <property type="match status" value="1"/>
</dbReference>
<evidence type="ECO:0000256" key="2">
    <source>
        <dbReference type="ARBA" id="ARBA00022840"/>
    </source>
</evidence>
<dbReference type="RefSeq" id="WP_136337678.1">
    <property type="nucleotide sequence ID" value="NZ_SSMD01000001.1"/>
</dbReference>
<feature type="domain" description="CobQ/CobB/MinD/ParA nucleotide binding" evidence="3">
    <location>
        <begin position="108"/>
        <end position="287"/>
    </location>
</feature>